<proteinExistence type="predicted"/>
<evidence type="ECO:0000313" key="2">
    <source>
        <dbReference type="EMBL" id="KAJ3138480.1"/>
    </source>
</evidence>
<accession>A0AAD5XJZ9</accession>
<dbReference type="AlphaFoldDB" id="A0AAD5XJZ9"/>
<dbReference type="GO" id="GO:0010181">
    <property type="term" value="F:FMN binding"/>
    <property type="evidence" value="ECO:0007669"/>
    <property type="project" value="InterPro"/>
</dbReference>
<protein>
    <recommendedName>
        <fullName evidence="1">NADH:flavin oxidoreductase/NADH oxidase N-terminal domain-containing protein</fullName>
    </recommendedName>
</protein>
<dbReference type="InterPro" id="IPR045247">
    <property type="entry name" value="Oye-like"/>
</dbReference>
<sequence length="275" mass="30788">MSGWKASTDAVHGKGGFIYAQIWHVCRLSQTIFQPDNLLPVSSSATSARKNREPARALTVLEIKELVESYANSAKLAIENAGFDGVEIQILDPEYGGTIENRARFLFEIVVAIVATVPNTKVAIRISPECDMQGVKDSTPVTLYSYVLENLDKCNLSYIHLTEPVWCKYEQGPKHSESKLNKYRSLIENQSTKVILTGGYTGNIAEESIKTGQGDLIGFGRDFITNPDLVYRIKFNKPIAKYEDAVKGYYSSSKEQYTDYSTWEEQEATQFLAKL</sequence>
<dbReference type="PANTHER" id="PTHR22893:SF91">
    <property type="entry name" value="NADPH DEHYDROGENASE 2-RELATED"/>
    <property type="match status" value="1"/>
</dbReference>
<dbReference type="Pfam" id="PF00724">
    <property type="entry name" value="Oxidored_FMN"/>
    <property type="match status" value="1"/>
</dbReference>
<dbReference type="Proteomes" id="UP001211907">
    <property type="component" value="Unassembled WGS sequence"/>
</dbReference>
<name>A0AAD5XJZ9_9FUNG</name>
<feature type="domain" description="NADH:flavin oxidoreductase/NADH oxidase N-terminal" evidence="1">
    <location>
        <begin position="2"/>
        <end position="236"/>
    </location>
</feature>
<dbReference type="Gene3D" id="3.20.20.70">
    <property type="entry name" value="Aldolase class I"/>
    <property type="match status" value="2"/>
</dbReference>
<dbReference type="SUPFAM" id="SSF51395">
    <property type="entry name" value="FMN-linked oxidoreductases"/>
    <property type="match status" value="1"/>
</dbReference>
<evidence type="ECO:0000259" key="1">
    <source>
        <dbReference type="Pfam" id="PF00724"/>
    </source>
</evidence>
<dbReference type="InterPro" id="IPR001155">
    <property type="entry name" value="OxRdtase_FMN_N"/>
</dbReference>
<dbReference type="GO" id="GO:0016491">
    <property type="term" value="F:oxidoreductase activity"/>
    <property type="evidence" value="ECO:0007669"/>
    <property type="project" value="InterPro"/>
</dbReference>
<keyword evidence="3" id="KW-1185">Reference proteome</keyword>
<reference evidence="2" key="1">
    <citation type="submission" date="2020-05" db="EMBL/GenBank/DDBJ databases">
        <title>Phylogenomic resolution of chytrid fungi.</title>
        <authorList>
            <person name="Stajich J.E."/>
            <person name="Amses K."/>
            <person name="Simmons R."/>
            <person name="Seto K."/>
            <person name="Myers J."/>
            <person name="Bonds A."/>
            <person name="Quandt C.A."/>
            <person name="Barry K."/>
            <person name="Liu P."/>
            <person name="Grigoriev I."/>
            <person name="Longcore J.E."/>
            <person name="James T.Y."/>
        </authorList>
    </citation>
    <scope>NUCLEOTIDE SEQUENCE</scope>
    <source>
        <strain evidence="2">JEL0513</strain>
    </source>
</reference>
<dbReference type="EMBL" id="JADGJH010000093">
    <property type="protein sequence ID" value="KAJ3138480.1"/>
    <property type="molecule type" value="Genomic_DNA"/>
</dbReference>
<evidence type="ECO:0000313" key="3">
    <source>
        <dbReference type="Proteomes" id="UP001211907"/>
    </source>
</evidence>
<dbReference type="InterPro" id="IPR013785">
    <property type="entry name" value="Aldolase_TIM"/>
</dbReference>
<comment type="caution">
    <text evidence="2">The sequence shown here is derived from an EMBL/GenBank/DDBJ whole genome shotgun (WGS) entry which is preliminary data.</text>
</comment>
<dbReference type="PANTHER" id="PTHR22893">
    <property type="entry name" value="NADH OXIDOREDUCTASE-RELATED"/>
    <property type="match status" value="1"/>
</dbReference>
<gene>
    <name evidence="2" type="ORF">HK100_012620</name>
</gene>
<organism evidence="2 3">
    <name type="scientific">Physocladia obscura</name>
    <dbReference type="NCBI Taxonomy" id="109957"/>
    <lineage>
        <taxon>Eukaryota</taxon>
        <taxon>Fungi</taxon>
        <taxon>Fungi incertae sedis</taxon>
        <taxon>Chytridiomycota</taxon>
        <taxon>Chytridiomycota incertae sedis</taxon>
        <taxon>Chytridiomycetes</taxon>
        <taxon>Chytridiales</taxon>
        <taxon>Chytriomycetaceae</taxon>
        <taxon>Physocladia</taxon>
    </lineage>
</organism>